<name>A0A0E9T309_ANGAN</name>
<dbReference type="EMBL" id="GBXM01061257">
    <property type="protein sequence ID" value="JAH47320.1"/>
    <property type="molecule type" value="Transcribed_RNA"/>
</dbReference>
<protein>
    <submittedName>
        <fullName evidence="1">Uncharacterized protein</fullName>
    </submittedName>
</protein>
<sequence length="37" mass="4521">MQFPIGYSTWPQQDKQKVCQYTATVRRRPHLWLPCRT</sequence>
<proteinExistence type="predicted"/>
<accession>A0A0E9T309</accession>
<organism evidence="1">
    <name type="scientific">Anguilla anguilla</name>
    <name type="common">European freshwater eel</name>
    <name type="synonym">Muraena anguilla</name>
    <dbReference type="NCBI Taxonomy" id="7936"/>
    <lineage>
        <taxon>Eukaryota</taxon>
        <taxon>Metazoa</taxon>
        <taxon>Chordata</taxon>
        <taxon>Craniata</taxon>
        <taxon>Vertebrata</taxon>
        <taxon>Euteleostomi</taxon>
        <taxon>Actinopterygii</taxon>
        <taxon>Neopterygii</taxon>
        <taxon>Teleostei</taxon>
        <taxon>Anguilliformes</taxon>
        <taxon>Anguillidae</taxon>
        <taxon>Anguilla</taxon>
    </lineage>
</organism>
<reference evidence="1" key="2">
    <citation type="journal article" date="2015" name="Fish Shellfish Immunol.">
        <title>Early steps in the European eel (Anguilla anguilla)-Vibrio vulnificus interaction in the gills: Role of the RtxA13 toxin.</title>
        <authorList>
            <person name="Callol A."/>
            <person name="Pajuelo D."/>
            <person name="Ebbesson L."/>
            <person name="Teles M."/>
            <person name="MacKenzie S."/>
            <person name="Amaro C."/>
        </authorList>
    </citation>
    <scope>NUCLEOTIDE SEQUENCE</scope>
</reference>
<dbReference type="AlphaFoldDB" id="A0A0E9T309"/>
<reference evidence="1" key="1">
    <citation type="submission" date="2014-11" db="EMBL/GenBank/DDBJ databases">
        <authorList>
            <person name="Amaro Gonzalez C."/>
        </authorList>
    </citation>
    <scope>NUCLEOTIDE SEQUENCE</scope>
</reference>
<evidence type="ECO:0000313" key="1">
    <source>
        <dbReference type="EMBL" id="JAH47320.1"/>
    </source>
</evidence>